<evidence type="ECO:0000313" key="3">
    <source>
        <dbReference type="EMBL" id="KAL2062258.1"/>
    </source>
</evidence>
<dbReference type="PANTHER" id="PTHR12197">
    <property type="entry name" value="HISTONE-LYSINE N-METHYLTRANSFERASE SMYD"/>
    <property type="match status" value="1"/>
</dbReference>
<dbReference type="Gene3D" id="3.40.50.150">
    <property type="entry name" value="Vaccinia Virus protein VP39"/>
    <property type="match status" value="1"/>
</dbReference>
<dbReference type="Gene3D" id="6.10.140.2220">
    <property type="match status" value="1"/>
</dbReference>
<keyword evidence="4" id="KW-1185">Reference proteome</keyword>
<organism evidence="3 4">
    <name type="scientific">Oculimacula yallundae</name>
    <dbReference type="NCBI Taxonomy" id="86028"/>
    <lineage>
        <taxon>Eukaryota</taxon>
        <taxon>Fungi</taxon>
        <taxon>Dikarya</taxon>
        <taxon>Ascomycota</taxon>
        <taxon>Pezizomycotina</taxon>
        <taxon>Leotiomycetes</taxon>
        <taxon>Helotiales</taxon>
        <taxon>Ploettnerulaceae</taxon>
        <taxon>Oculimacula</taxon>
    </lineage>
</organism>
<accession>A0ABR4BZT6</accession>
<evidence type="ECO:0000259" key="2">
    <source>
        <dbReference type="Pfam" id="PF13649"/>
    </source>
</evidence>
<comment type="caution">
    <text evidence="3">The sequence shown here is derived from an EMBL/GenBank/DDBJ whole genome shotgun (WGS) entry which is preliminary data.</text>
</comment>
<dbReference type="PANTHER" id="PTHR12197:SF292">
    <property type="entry name" value="SET DOMAIN-CONTAINING PROTEIN"/>
    <property type="match status" value="1"/>
</dbReference>
<sequence length="603" mass="66785">MTRLGHVDSLFPHVKEDWWKDAFNETYLRTDGDVVEDPSITEAECIEILSIEPVAKLFGTGTESGNALRVLDLCCGQGRHSIYFAENYPEIEFQGLDSSAYLIEIARLRSDDAKCMNTLFQVGDARHIPSNDNSFDLVILMGNSIGVYTDEEDNTRLLDEVSRTLKPGGIFLVDMVSAEYTKSNFSDGGWEFINGGKMPIPAKDITTGDSGSLACRQRELSTDGKWLASRELVVDLTCGIVQDMFYKFRLYDVEEMQRLLSNSGLVLDKEASQELLGPAGKGNRAGDLGMMASRHLLVAMAQDCTDYADGSVDPLSKSFVHPCLKIDVDTVKGRVVRVTTDVKAGTLLMVDNPYALVPDITPGSRDFLPCSRLECSKRVTDLTRSVSCPNDCISDVVWCSDTCHTLGKPRHDLECMWLKQNATAIVREHGQYDLTMLWIIVRILISRSLESASTQEQQLQASAAQGETRASHGLEFAHSYLEVDKLRSNHDAIAPSKVEHYQVLVNNFLGPDSGFQAEVDMKYIVELICKEEMNAFCLYPKGTSAPGVTQGRGRAYALGLFTRATWMNHDCEPNVSPTPYKSRPISVTISPSDDPQAQPKQPV</sequence>
<dbReference type="InterPro" id="IPR046341">
    <property type="entry name" value="SET_dom_sf"/>
</dbReference>
<dbReference type="Pfam" id="PF13649">
    <property type="entry name" value="Methyltransf_25"/>
    <property type="match status" value="1"/>
</dbReference>
<feature type="region of interest" description="Disordered" evidence="1">
    <location>
        <begin position="575"/>
        <end position="603"/>
    </location>
</feature>
<dbReference type="SUPFAM" id="SSF82199">
    <property type="entry name" value="SET domain"/>
    <property type="match status" value="1"/>
</dbReference>
<dbReference type="CDD" id="cd02440">
    <property type="entry name" value="AdoMet_MTases"/>
    <property type="match status" value="1"/>
</dbReference>
<dbReference type="InterPro" id="IPR050869">
    <property type="entry name" value="H3K4_H4K5_MeTrfase"/>
</dbReference>
<dbReference type="InterPro" id="IPR029063">
    <property type="entry name" value="SAM-dependent_MTases_sf"/>
</dbReference>
<protein>
    <recommendedName>
        <fullName evidence="2">Methyltransferase domain-containing protein</fullName>
    </recommendedName>
</protein>
<evidence type="ECO:0000256" key="1">
    <source>
        <dbReference type="SAM" id="MobiDB-lite"/>
    </source>
</evidence>
<name>A0ABR4BZT6_9HELO</name>
<evidence type="ECO:0000313" key="4">
    <source>
        <dbReference type="Proteomes" id="UP001595075"/>
    </source>
</evidence>
<feature type="domain" description="Methyltransferase" evidence="2">
    <location>
        <begin position="70"/>
        <end position="169"/>
    </location>
</feature>
<proteinExistence type="predicted"/>
<dbReference type="InterPro" id="IPR041698">
    <property type="entry name" value="Methyltransf_25"/>
</dbReference>
<dbReference type="SUPFAM" id="SSF53335">
    <property type="entry name" value="S-adenosyl-L-methionine-dependent methyltransferases"/>
    <property type="match status" value="1"/>
</dbReference>
<dbReference type="Gene3D" id="1.10.220.160">
    <property type="match status" value="1"/>
</dbReference>
<reference evidence="3 4" key="1">
    <citation type="journal article" date="2024" name="Commun. Biol.">
        <title>Comparative genomic analysis of thermophilic fungi reveals convergent evolutionary adaptations and gene losses.</title>
        <authorList>
            <person name="Steindorff A.S."/>
            <person name="Aguilar-Pontes M.V."/>
            <person name="Robinson A.J."/>
            <person name="Andreopoulos B."/>
            <person name="LaButti K."/>
            <person name="Kuo A."/>
            <person name="Mondo S."/>
            <person name="Riley R."/>
            <person name="Otillar R."/>
            <person name="Haridas S."/>
            <person name="Lipzen A."/>
            <person name="Grimwood J."/>
            <person name="Schmutz J."/>
            <person name="Clum A."/>
            <person name="Reid I.D."/>
            <person name="Moisan M.C."/>
            <person name="Butler G."/>
            <person name="Nguyen T.T.M."/>
            <person name="Dewar K."/>
            <person name="Conant G."/>
            <person name="Drula E."/>
            <person name="Henrissat B."/>
            <person name="Hansel C."/>
            <person name="Singer S."/>
            <person name="Hutchinson M.I."/>
            <person name="de Vries R.P."/>
            <person name="Natvig D.O."/>
            <person name="Powell A.J."/>
            <person name="Tsang A."/>
            <person name="Grigoriev I.V."/>
        </authorList>
    </citation>
    <scope>NUCLEOTIDE SEQUENCE [LARGE SCALE GENOMIC DNA]</scope>
    <source>
        <strain evidence="3 4">CBS 494.80</strain>
    </source>
</reference>
<gene>
    <name evidence="3" type="ORF">VTL71DRAFT_6524</name>
</gene>
<dbReference type="EMBL" id="JAZHXI010000017">
    <property type="protein sequence ID" value="KAL2062258.1"/>
    <property type="molecule type" value="Genomic_DNA"/>
</dbReference>
<dbReference type="Proteomes" id="UP001595075">
    <property type="component" value="Unassembled WGS sequence"/>
</dbReference>
<dbReference type="Gene3D" id="2.170.270.10">
    <property type="entry name" value="SET domain"/>
    <property type="match status" value="1"/>
</dbReference>